<organism evidence="2 3">
    <name type="scientific">Corynebacterium ramonii</name>
    <dbReference type="NCBI Taxonomy" id="3026968"/>
    <lineage>
        <taxon>Bacteria</taxon>
        <taxon>Bacillati</taxon>
        <taxon>Actinomycetota</taxon>
        <taxon>Actinomycetes</taxon>
        <taxon>Mycobacteriales</taxon>
        <taxon>Corynebacteriaceae</taxon>
        <taxon>Corynebacterium</taxon>
    </lineage>
</organism>
<evidence type="ECO:0000256" key="1">
    <source>
        <dbReference type="SAM" id="MobiDB-lite"/>
    </source>
</evidence>
<accession>A0ABM5RTH8</accession>
<protein>
    <submittedName>
        <fullName evidence="2">Uncharacterized protein</fullName>
    </submittedName>
</protein>
<evidence type="ECO:0000313" key="2">
    <source>
        <dbReference type="EMBL" id="AIU33303.1"/>
    </source>
</evidence>
<feature type="region of interest" description="Disordered" evidence="1">
    <location>
        <begin position="170"/>
        <end position="206"/>
    </location>
</feature>
<name>A0ABM5RTH8_9CORY</name>
<feature type="region of interest" description="Disordered" evidence="1">
    <location>
        <begin position="134"/>
        <end position="155"/>
    </location>
</feature>
<reference evidence="2 3" key="1">
    <citation type="journal article" date="2015" name="Genome Announc.">
        <title>Genome Sequence of Corynebacterium ulcerans Strain FRC11.</title>
        <authorList>
            <person name="Benevides Lde J."/>
            <person name="Viana M.V."/>
            <person name="Mariano D.C."/>
            <person name="Rocha Fde S."/>
            <person name="Bagano P.C."/>
            <person name="Folador E.L."/>
            <person name="Pereira F.L."/>
            <person name="Dorella F.A."/>
            <person name="Leal C.A."/>
            <person name="Carvalho A.F."/>
            <person name="Soares Sde C."/>
            <person name="Carneiro A."/>
            <person name="Ramos R."/>
            <person name="Badell-Ocando E."/>
            <person name="Guiso N."/>
            <person name="Silva A."/>
            <person name="Figueiredo H."/>
            <person name="Azevedo V."/>
            <person name="Guimaraes L.C."/>
        </authorList>
    </citation>
    <scope>NUCLEOTIDE SEQUENCE [LARGE SCALE GENOMIC DNA]</scope>
    <source>
        <strain evidence="3">FRC0011</strain>
    </source>
</reference>
<dbReference type="Proteomes" id="UP000029910">
    <property type="component" value="Chromosome"/>
</dbReference>
<dbReference type="EMBL" id="CP009622">
    <property type="protein sequence ID" value="AIU33303.1"/>
    <property type="molecule type" value="Genomic_DNA"/>
</dbReference>
<gene>
    <name evidence="2" type="ORF">CulFRC11_1744</name>
</gene>
<sequence length="206" mass="23874">MTWELPPHTRRKATHISSMLLAAGTTSAYAEKRKPTHYIRIKTWNYLRIRGEKLPRQKINTANMELPPHTRRKATAPIFKHHSGGTTSAYAEKRMRRRVLRRMLRNYLRIRGEKERIQVMGRLDVELPPHTRRKASAIAEKEATSGTTSAYAEKRSSRLVGMMPTRNYLRIRGEKPLRPFPTPLPMELPPHTRRKANPATPERLTG</sequence>
<evidence type="ECO:0000313" key="3">
    <source>
        <dbReference type="Proteomes" id="UP000029910"/>
    </source>
</evidence>
<keyword evidence="3" id="KW-1185">Reference proteome</keyword>
<proteinExistence type="predicted"/>
<feature type="compositionally biased region" description="Pro residues" evidence="1">
    <location>
        <begin position="178"/>
        <end position="188"/>
    </location>
</feature>